<keyword evidence="2" id="KW-1185">Reference proteome</keyword>
<proteinExistence type="predicted"/>
<evidence type="ECO:0000313" key="2">
    <source>
        <dbReference type="Proteomes" id="UP000429232"/>
    </source>
</evidence>
<reference evidence="1 2" key="1">
    <citation type="submission" date="2020-12" db="EMBL/GenBank/DDBJ databases">
        <title>HMF7856_wgs.fasta genome submission.</title>
        <authorList>
            <person name="Kang H."/>
            <person name="Kim H."/>
            <person name="Joh K."/>
        </authorList>
    </citation>
    <scope>NUCLEOTIDE SEQUENCE [LARGE SCALE GENOMIC DNA]</scope>
    <source>
        <strain evidence="1 2">HMF7856</strain>
    </source>
</reference>
<dbReference type="AlphaFoldDB" id="A0A6I4I2W0"/>
<dbReference type="Proteomes" id="UP000429232">
    <property type="component" value="Chromosome"/>
</dbReference>
<organism evidence="1 2">
    <name type="scientific">Mucilaginibacter ginkgonis</name>
    <dbReference type="NCBI Taxonomy" id="2682091"/>
    <lineage>
        <taxon>Bacteria</taxon>
        <taxon>Pseudomonadati</taxon>
        <taxon>Bacteroidota</taxon>
        <taxon>Sphingobacteriia</taxon>
        <taxon>Sphingobacteriales</taxon>
        <taxon>Sphingobacteriaceae</taxon>
        <taxon>Mucilaginibacter</taxon>
    </lineage>
</organism>
<dbReference type="EMBL" id="CP066775">
    <property type="protein sequence ID" value="QQL49165.1"/>
    <property type="molecule type" value="Genomic_DNA"/>
</dbReference>
<evidence type="ECO:0000313" key="1">
    <source>
        <dbReference type="EMBL" id="QQL49165.1"/>
    </source>
</evidence>
<sequence>MRRVSIVLIVVGLVLIIAGGFFYKTEGSATDSKAVTVTKGGTRSFQWPVYTGIILLFLGGTFNVASRRNDRVVNHEVVEKGE</sequence>
<dbReference type="KEGG" id="mgik:GO620_013405"/>
<dbReference type="RefSeq" id="WP_157526877.1">
    <property type="nucleotide sequence ID" value="NZ_CP066775.1"/>
</dbReference>
<name>A0A6I4I2W0_9SPHI</name>
<protein>
    <submittedName>
        <fullName evidence="1">Uncharacterized protein</fullName>
    </submittedName>
</protein>
<gene>
    <name evidence="1" type="ORF">GO620_013405</name>
</gene>
<accession>A0A6I4I2W0</accession>